<sequence>MKFYIYQVIAISIIWFGMAFFFSELSEASKIIFYIVSSWLLFLIVLLVKYVVTNRKVDK</sequence>
<protein>
    <submittedName>
        <fullName evidence="2">Uncharacterized protein</fullName>
    </submittedName>
</protein>
<evidence type="ECO:0000256" key="1">
    <source>
        <dbReference type="SAM" id="Phobius"/>
    </source>
</evidence>
<keyword evidence="1" id="KW-0472">Membrane</keyword>
<name>A0A1I0E0M0_9BACI</name>
<dbReference type="OrthoDB" id="2707035at2"/>
<feature type="transmembrane region" description="Helical" evidence="1">
    <location>
        <begin position="31"/>
        <end position="52"/>
    </location>
</feature>
<organism evidence="2 3">
    <name type="scientific">Oceanobacillus limi</name>
    <dbReference type="NCBI Taxonomy" id="930131"/>
    <lineage>
        <taxon>Bacteria</taxon>
        <taxon>Bacillati</taxon>
        <taxon>Bacillota</taxon>
        <taxon>Bacilli</taxon>
        <taxon>Bacillales</taxon>
        <taxon>Bacillaceae</taxon>
        <taxon>Oceanobacillus</taxon>
    </lineage>
</organism>
<keyword evidence="1" id="KW-1133">Transmembrane helix</keyword>
<accession>A0A1I0E0M0</accession>
<gene>
    <name evidence="2" type="ORF">SAMN05216389_11043</name>
</gene>
<evidence type="ECO:0000313" key="2">
    <source>
        <dbReference type="EMBL" id="SET38421.1"/>
    </source>
</evidence>
<dbReference type="RefSeq" id="WP_090870089.1">
    <property type="nucleotide sequence ID" value="NZ_FOHE01000010.1"/>
</dbReference>
<evidence type="ECO:0000313" key="3">
    <source>
        <dbReference type="Proteomes" id="UP000198618"/>
    </source>
</evidence>
<proteinExistence type="predicted"/>
<feature type="transmembrane region" description="Helical" evidence="1">
    <location>
        <begin position="5"/>
        <end position="25"/>
    </location>
</feature>
<keyword evidence="3" id="KW-1185">Reference proteome</keyword>
<dbReference type="AlphaFoldDB" id="A0A1I0E0M0"/>
<dbReference type="EMBL" id="FOHE01000010">
    <property type="protein sequence ID" value="SET38421.1"/>
    <property type="molecule type" value="Genomic_DNA"/>
</dbReference>
<keyword evidence="1" id="KW-0812">Transmembrane</keyword>
<dbReference type="Proteomes" id="UP000198618">
    <property type="component" value="Unassembled WGS sequence"/>
</dbReference>
<reference evidence="2 3" key="1">
    <citation type="submission" date="2016-10" db="EMBL/GenBank/DDBJ databases">
        <authorList>
            <person name="de Groot N.N."/>
        </authorList>
    </citation>
    <scope>NUCLEOTIDE SEQUENCE [LARGE SCALE GENOMIC DNA]</scope>
    <source>
        <strain evidence="2 3">IBRC-M 10780</strain>
    </source>
</reference>
<dbReference type="STRING" id="930131.SAMN05216389_11043"/>